<dbReference type="Proteomes" id="UP000694257">
    <property type="component" value="Chromosome"/>
</dbReference>
<reference evidence="1 2" key="1">
    <citation type="submission" date="2021-07" db="EMBL/GenBank/DDBJ databases">
        <title>Whole Genome Sequence of Nocardia Iowensis.</title>
        <authorList>
            <person name="Lamm A."/>
            <person name="Collins-Fairclough A.M."/>
            <person name="Bunk B."/>
            <person name="Sproer C."/>
        </authorList>
    </citation>
    <scope>NUCLEOTIDE SEQUENCE [LARGE SCALE GENOMIC DNA]</scope>
    <source>
        <strain evidence="1 2">NRRL 5646</strain>
    </source>
</reference>
<sequence length="348" mass="38808">MTSHFDSHVRESMTWHFDTNTGSPFWLAKRAELGFDPIRDVRSAADLVLFPDVSAELRSVTVRDLVPKGLSDRVFQVYESGGTTGEPKRIVDCGYRVRMLAWARQRLLELGVPPGGDWLHLGPTGPHVAGSDVARHSAMGGGFFHSVDFDPRWVKHLMAHGLGEIAEKYLEHLLDQAEPILRTQEIAVLNTTPPVLEAICARPELYELVQSKVEAILWAGTSISLETLRQLREVFFPDKVIAGVYGNSLMGIAPQRRPVDDDIHPCVFTPFPETTRIELVGADGQPVDYGERGRVRLHLVTEEMFLPNVLERDTAVRVKPVPGEDVDGLADVQTYRALDEVEIIEGVY</sequence>
<accession>A0ABX8RM74</accession>
<name>A0ABX8RM74_NOCIO</name>
<protein>
    <submittedName>
        <fullName evidence="1">Phenazine antibiotic biosynthesis protein</fullName>
    </submittedName>
</protein>
<evidence type="ECO:0000313" key="2">
    <source>
        <dbReference type="Proteomes" id="UP000694257"/>
    </source>
</evidence>
<organism evidence="1 2">
    <name type="scientific">Nocardia iowensis</name>
    <dbReference type="NCBI Taxonomy" id="204891"/>
    <lineage>
        <taxon>Bacteria</taxon>
        <taxon>Bacillati</taxon>
        <taxon>Actinomycetota</taxon>
        <taxon>Actinomycetes</taxon>
        <taxon>Mycobacteriales</taxon>
        <taxon>Nocardiaceae</taxon>
        <taxon>Nocardia</taxon>
    </lineage>
</organism>
<dbReference type="RefSeq" id="WP_218470266.1">
    <property type="nucleotide sequence ID" value="NZ_BAABJN010000003.1"/>
</dbReference>
<keyword evidence="2" id="KW-1185">Reference proteome</keyword>
<gene>
    <name evidence="1" type="ORF">KV110_28215</name>
</gene>
<proteinExistence type="predicted"/>
<dbReference type="EMBL" id="CP078145">
    <property type="protein sequence ID" value="QXN89390.1"/>
    <property type="molecule type" value="Genomic_DNA"/>
</dbReference>
<evidence type="ECO:0000313" key="1">
    <source>
        <dbReference type="EMBL" id="QXN89390.1"/>
    </source>
</evidence>